<evidence type="ECO:0000313" key="3">
    <source>
        <dbReference type="Proteomes" id="UP001065047"/>
    </source>
</evidence>
<comment type="caution">
    <text evidence="2">The sequence shown here is derived from an EMBL/GenBank/DDBJ whole genome shotgun (WGS) entry which is preliminary data.</text>
</comment>
<evidence type="ECO:0000256" key="1">
    <source>
        <dbReference type="SAM" id="MobiDB-lite"/>
    </source>
</evidence>
<proteinExistence type="predicted"/>
<accession>A0ABQ0Q0I5</accession>
<evidence type="ECO:0000313" key="2">
    <source>
        <dbReference type="EMBL" id="GBQ86158.1"/>
    </source>
</evidence>
<reference evidence="2" key="1">
    <citation type="submission" date="2013-04" db="EMBL/GenBank/DDBJ databases">
        <title>The genome sequencing project of 58 acetic acid bacteria.</title>
        <authorList>
            <person name="Okamoto-Kainuma A."/>
            <person name="Ishikawa M."/>
            <person name="Umino S."/>
            <person name="Koizumi Y."/>
            <person name="Shiwa Y."/>
            <person name="Yoshikawa H."/>
            <person name="Matsutani M."/>
            <person name="Matsushita K."/>
        </authorList>
    </citation>
    <scope>NUCLEOTIDE SEQUENCE</scope>
    <source>
        <strain evidence="2">DSM 14337</strain>
    </source>
</reference>
<protein>
    <submittedName>
        <fullName evidence="2">Uncharacterized protein</fullName>
    </submittedName>
</protein>
<dbReference type="Proteomes" id="UP001065047">
    <property type="component" value="Unassembled WGS sequence"/>
</dbReference>
<organism evidence="2 3">
    <name type="scientific">Acetobacter malorum DSM 14337</name>
    <dbReference type="NCBI Taxonomy" id="1307910"/>
    <lineage>
        <taxon>Bacteria</taxon>
        <taxon>Pseudomonadati</taxon>
        <taxon>Pseudomonadota</taxon>
        <taxon>Alphaproteobacteria</taxon>
        <taxon>Acetobacterales</taxon>
        <taxon>Acetobacteraceae</taxon>
        <taxon>Acetobacter</taxon>
    </lineage>
</organism>
<feature type="region of interest" description="Disordered" evidence="1">
    <location>
        <begin position="1"/>
        <end position="48"/>
    </location>
</feature>
<feature type="compositionally biased region" description="Polar residues" evidence="1">
    <location>
        <begin position="22"/>
        <end position="40"/>
    </location>
</feature>
<gene>
    <name evidence="2" type="ORF">AA14337_3255</name>
</gene>
<keyword evidence="3" id="KW-1185">Reference proteome</keyword>
<sequence>MMGGVNFDKLRRKTSPDHGRLLTTQTSSVSGTARQANRLTPSVDMDPLTPEDGIETARVLYRAATNNILAIGELCLNMKERFPDFKHQIVPRMEEFFSYARLYDVMALAKAVRLGKLRDHEVPTSIRSGTLLVRLEDNTIRKLRDSGYDFANSKPRKLKEALDNLGIEDESFKSPKEQGGVEILPPKAKRDPFAELASVLIKVSKSGGMEAMSKREVDQLHETVQKNPALKSFLAELISK</sequence>
<name>A0ABQ0Q0I5_9PROT</name>
<dbReference type="EMBL" id="BAPF01000057">
    <property type="protein sequence ID" value="GBQ86158.1"/>
    <property type="molecule type" value="Genomic_DNA"/>
</dbReference>